<dbReference type="RefSeq" id="WP_221432998.1">
    <property type="nucleotide sequence ID" value="NZ_BAABAG010000030.1"/>
</dbReference>
<dbReference type="SUPFAM" id="SSF52266">
    <property type="entry name" value="SGNH hydrolase"/>
    <property type="match status" value="1"/>
</dbReference>
<dbReference type="Proteomes" id="UP000567246">
    <property type="component" value="Unassembled WGS sequence"/>
</dbReference>
<reference evidence="2 3" key="1">
    <citation type="submission" date="2020-08" db="EMBL/GenBank/DDBJ databases">
        <title>Sequencing the genomes of 1000 actinobacteria strains.</title>
        <authorList>
            <person name="Klenk H.-P."/>
        </authorList>
    </citation>
    <scope>NUCLEOTIDE SEQUENCE [LARGE SCALE GENOMIC DNA]</scope>
    <source>
        <strain evidence="2 3">DSM 17945</strain>
    </source>
</reference>
<dbReference type="PANTHER" id="PTHR43784">
    <property type="entry name" value="GDSL-LIKE LIPASE/ACYLHYDROLASE, PUTATIVE (AFU_ORTHOLOGUE AFUA_2G00820)-RELATED"/>
    <property type="match status" value="1"/>
</dbReference>
<keyword evidence="3" id="KW-1185">Reference proteome</keyword>
<organism evidence="2 3">
    <name type="scientific">Micrococcus endophyticus</name>
    <dbReference type="NCBI Taxonomy" id="455343"/>
    <lineage>
        <taxon>Bacteria</taxon>
        <taxon>Bacillati</taxon>
        <taxon>Actinomycetota</taxon>
        <taxon>Actinomycetes</taxon>
        <taxon>Micrococcales</taxon>
        <taxon>Micrococcaceae</taxon>
        <taxon>Micrococcus</taxon>
    </lineage>
</organism>
<proteinExistence type="predicted"/>
<evidence type="ECO:0000313" key="2">
    <source>
        <dbReference type="EMBL" id="MBB5849664.1"/>
    </source>
</evidence>
<dbReference type="InterPro" id="IPR036514">
    <property type="entry name" value="SGNH_hydro_sf"/>
</dbReference>
<dbReference type="PANTHER" id="PTHR43784:SF2">
    <property type="entry name" value="GDSL-LIKE LIPASE_ACYLHYDROLASE, PUTATIVE (AFU_ORTHOLOGUE AFUA_2G00820)-RELATED"/>
    <property type="match status" value="1"/>
</dbReference>
<dbReference type="AlphaFoldDB" id="A0A7W9JL44"/>
<dbReference type="EMBL" id="JACHMW010000001">
    <property type="protein sequence ID" value="MBB5849664.1"/>
    <property type="molecule type" value="Genomic_DNA"/>
</dbReference>
<dbReference type="InterPro" id="IPR013830">
    <property type="entry name" value="SGNH_hydro"/>
</dbReference>
<gene>
    <name evidence="2" type="ORF">HDA33_002228</name>
</gene>
<comment type="caution">
    <text evidence="2">The sequence shown here is derived from an EMBL/GenBank/DDBJ whole genome shotgun (WGS) entry which is preliminary data.</text>
</comment>
<evidence type="ECO:0000313" key="3">
    <source>
        <dbReference type="Proteomes" id="UP000567246"/>
    </source>
</evidence>
<dbReference type="Gene3D" id="3.40.50.1110">
    <property type="entry name" value="SGNH hydrolase"/>
    <property type="match status" value="1"/>
</dbReference>
<dbReference type="InterPro" id="IPR053140">
    <property type="entry name" value="GDSL_Rv0518-like"/>
</dbReference>
<feature type="domain" description="SGNH hydrolase-type esterase" evidence="1">
    <location>
        <begin position="40"/>
        <end position="207"/>
    </location>
</feature>
<name>A0A7W9JL44_9MICC</name>
<dbReference type="Pfam" id="PF13472">
    <property type="entry name" value="Lipase_GDSL_2"/>
    <property type="match status" value="1"/>
</dbReference>
<sequence>MTQRRTRWRSAASQDAEYRAHWKAAASADVGTPDALTWAVLGDSAAVGVGAARVEESYVAQVAAGVAERTGRPVRVLNLAVSGATAAHVLADQLPLLPADGVDAVTCVVGGNDVAWPVRFRVDRFAAPLEEVAQRLPAGATLGTVPVFRIPPYESRVECANAAVRVIAARHGLGVADVHAATRRTSLRHQVSMLSHDLFHPNGAGYRDWARAVLPEVLRQVRGEAPTH</sequence>
<protein>
    <submittedName>
        <fullName evidence="2">Lysophospholipase L1-like esterase</fullName>
    </submittedName>
</protein>
<accession>A0A7W9JL44</accession>
<evidence type="ECO:0000259" key="1">
    <source>
        <dbReference type="Pfam" id="PF13472"/>
    </source>
</evidence>